<evidence type="ECO:0000313" key="6">
    <source>
        <dbReference type="EMBL" id="MQN01212.1"/>
    </source>
</evidence>
<reference evidence="6" key="1">
    <citation type="journal article" date="2020" name="Appl. Environ. Microbiol.">
        <title>Medium-Chain Fatty Acid Synthesis by 'Candidatus Weimeria bifida' gen. nov., sp. nov., and 'Candidatus Pseudoramibacter fermentans' sp. nov.</title>
        <authorList>
            <person name="Scarborough M.J."/>
            <person name="Myers K.S."/>
            <person name="Donohue T.J."/>
            <person name="Noguera D.R."/>
        </authorList>
    </citation>
    <scope>NUCLEOTIDE SEQUENCE</scope>
    <source>
        <strain evidence="6">LCO1.1</strain>
    </source>
</reference>
<dbReference type="PANTHER" id="PTHR46233:SF3">
    <property type="entry name" value="HYDROXYACYLGLUTATHIONE HYDROLASE GLOC"/>
    <property type="match status" value="1"/>
</dbReference>
<proteinExistence type="predicted"/>
<name>A0A6N7IZK7_9FIRM</name>
<evidence type="ECO:0000256" key="2">
    <source>
        <dbReference type="ARBA" id="ARBA00022723"/>
    </source>
</evidence>
<dbReference type="AlphaFoldDB" id="A0A6N7IZK7"/>
<keyword evidence="2" id="KW-0479">Metal-binding</keyword>
<dbReference type="Proteomes" id="UP000460257">
    <property type="component" value="Unassembled WGS sequence"/>
</dbReference>
<accession>A0A6N7IZK7</accession>
<dbReference type="InterPro" id="IPR051453">
    <property type="entry name" value="MBL_Glyoxalase_II"/>
</dbReference>
<evidence type="ECO:0000256" key="4">
    <source>
        <dbReference type="ARBA" id="ARBA00022833"/>
    </source>
</evidence>
<dbReference type="Pfam" id="PF00753">
    <property type="entry name" value="Lactamase_B"/>
    <property type="match status" value="1"/>
</dbReference>
<dbReference type="PANTHER" id="PTHR46233">
    <property type="entry name" value="HYDROXYACYLGLUTATHIONE HYDROLASE GLOC"/>
    <property type="match status" value="1"/>
</dbReference>
<dbReference type="GO" id="GO:0016787">
    <property type="term" value="F:hydrolase activity"/>
    <property type="evidence" value="ECO:0007669"/>
    <property type="project" value="UniProtKB-KW"/>
</dbReference>
<evidence type="ECO:0000313" key="7">
    <source>
        <dbReference type="Proteomes" id="UP000460257"/>
    </source>
</evidence>
<comment type="caution">
    <text evidence="6">The sequence shown here is derived from an EMBL/GenBank/DDBJ whole genome shotgun (WGS) entry which is preliminary data.</text>
</comment>
<sequence length="209" mass="23015">MKLLHYVVGPIQTNCYTLVSDKNQGIVIDPGASGDSIAAELKKNQVTPVAVLLTHGHFDHVSGVEDLCSHYDSLPVYILEQEMDTLRDPELNLSAVMSYEAKDFSGLITDTFKDGEEKTIAGFKFKVIWTPGHTPGGCSYYFPDLKLLFPGDTLFCESAGRTDFKGGSFSDEVHSIKEKLLTLPEDTTVYPGHDSNTTIAFEKINNPYA</sequence>
<dbReference type="SUPFAM" id="SSF56281">
    <property type="entry name" value="Metallo-hydrolase/oxidoreductase"/>
    <property type="match status" value="1"/>
</dbReference>
<protein>
    <submittedName>
        <fullName evidence="6">MBL fold metallo-hydrolase</fullName>
    </submittedName>
</protein>
<dbReference type="SMART" id="SM00849">
    <property type="entry name" value="Lactamase_B"/>
    <property type="match status" value="1"/>
</dbReference>
<comment type="cofactor">
    <cofactor evidence="1">
        <name>Zn(2+)</name>
        <dbReference type="ChEBI" id="CHEBI:29105"/>
    </cofactor>
</comment>
<keyword evidence="3" id="KW-0378">Hydrolase</keyword>
<organism evidence="6 7">
    <name type="scientific">Candidatus Weimeria bifida</name>
    <dbReference type="NCBI Taxonomy" id="2599074"/>
    <lineage>
        <taxon>Bacteria</taxon>
        <taxon>Bacillati</taxon>
        <taxon>Bacillota</taxon>
        <taxon>Clostridia</taxon>
        <taxon>Lachnospirales</taxon>
        <taxon>Lachnospiraceae</taxon>
        <taxon>Candidatus Weimeria</taxon>
    </lineage>
</organism>
<dbReference type="Gene3D" id="3.60.15.10">
    <property type="entry name" value="Ribonuclease Z/Hydroxyacylglutathione hydrolase-like"/>
    <property type="match status" value="1"/>
</dbReference>
<evidence type="ECO:0000259" key="5">
    <source>
        <dbReference type="SMART" id="SM00849"/>
    </source>
</evidence>
<keyword evidence="4" id="KW-0862">Zinc</keyword>
<dbReference type="GO" id="GO:0046872">
    <property type="term" value="F:metal ion binding"/>
    <property type="evidence" value="ECO:0007669"/>
    <property type="project" value="UniProtKB-KW"/>
</dbReference>
<gene>
    <name evidence="6" type="ORF">FRC54_04600</name>
</gene>
<evidence type="ECO:0000256" key="1">
    <source>
        <dbReference type="ARBA" id="ARBA00001947"/>
    </source>
</evidence>
<dbReference type="CDD" id="cd06262">
    <property type="entry name" value="metallo-hydrolase-like_MBL-fold"/>
    <property type="match status" value="1"/>
</dbReference>
<dbReference type="InterPro" id="IPR001279">
    <property type="entry name" value="Metallo-B-lactamas"/>
</dbReference>
<dbReference type="EMBL" id="VOGC01000004">
    <property type="protein sequence ID" value="MQN01212.1"/>
    <property type="molecule type" value="Genomic_DNA"/>
</dbReference>
<feature type="domain" description="Metallo-beta-lactamase" evidence="5">
    <location>
        <begin position="12"/>
        <end position="193"/>
    </location>
</feature>
<evidence type="ECO:0000256" key="3">
    <source>
        <dbReference type="ARBA" id="ARBA00022801"/>
    </source>
</evidence>
<dbReference type="InterPro" id="IPR036866">
    <property type="entry name" value="RibonucZ/Hydroxyglut_hydro"/>
</dbReference>
<keyword evidence="7" id="KW-1185">Reference proteome</keyword>